<dbReference type="Proteomes" id="UP000236621">
    <property type="component" value="Unassembled WGS sequence"/>
</dbReference>
<dbReference type="InterPro" id="IPR036908">
    <property type="entry name" value="RlpA-like_sf"/>
</dbReference>
<evidence type="ECO:0000256" key="3">
    <source>
        <dbReference type="ARBA" id="ARBA00022525"/>
    </source>
</evidence>
<dbReference type="InterPro" id="IPR010829">
    <property type="entry name" value="Cerato-platanin"/>
</dbReference>
<evidence type="ECO:0000256" key="4">
    <source>
        <dbReference type="SAM" id="SignalP"/>
    </source>
</evidence>
<reference evidence="5 6" key="1">
    <citation type="submission" date="2017-08" db="EMBL/GenBank/DDBJ databases">
        <title>Harnessing the power of phylogenomics to disentangle the directionality and signatures of interkingdom host jumping in the parasitic fungal genus Tolypocladium.</title>
        <authorList>
            <person name="Quandt C.A."/>
            <person name="Patterson W."/>
            <person name="Spatafora J.W."/>
        </authorList>
    </citation>
    <scope>NUCLEOTIDE SEQUENCE [LARGE SCALE GENOMIC DNA]</scope>
    <source>
        <strain evidence="5 6">CBS 113982</strain>
    </source>
</reference>
<evidence type="ECO:0000313" key="6">
    <source>
        <dbReference type="Proteomes" id="UP000236621"/>
    </source>
</evidence>
<feature type="chain" id="PRO_5014330499" evidence="4">
    <location>
        <begin position="19"/>
        <end position="144"/>
    </location>
</feature>
<protein>
    <submittedName>
        <fullName evidence="5">Protein SnodProt1</fullName>
    </submittedName>
</protein>
<accession>A0A2K3QQV8</accession>
<dbReference type="Gene3D" id="2.40.40.10">
    <property type="entry name" value="RlpA-like domain"/>
    <property type="match status" value="1"/>
</dbReference>
<dbReference type="GO" id="GO:0005576">
    <property type="term" value="C:extracellular region"/>
    <property type="evidence" value="ECO:0007669"/>
    <property type="project" value="UniProtKB-SubCell"/>
</dbReference>
<organism evidence="5 6">
    <name type="scientific">Tolypocladium capitatum</name>
    <dbReference type="NCBI Taxonomy" id="45235"/>
    <lineage>
        <taxon>Eukaryota</taxon>
        <taxon>Fungi</taxon>
        <taxon>Dikarya</taxon>
        <taxon>Ascomycota</taxon>
        <taxon>Pezizomycotina</taxon>
        <taxon>Sordariomycetes</taxon>
        <taxon>Hypocreomycetidae</taxon>
        <taxon>Hypocreales</taxon>
        <taxon>Ophiocordycipitaceae</taxon>
        <taxon>Tolypocladium</taxon>
    </lineage>
</organism>
<name>A0A2K3QQV8_9HYPO</name>
<dbReference type="EMBL" id="NRSZ01000022">
    <property type="protein sequence ID" value="PNY29933.1"/>
    <property type="molecule type" value="Genomic_DNA"/>
</dbReference>
<keyword evidence="3" id="KW-0964">Secreted</keyword>
<gene>
    <name evidence="5" type="ORF">TCAP_00156</name>
</gene>
<evidence type="ECO:0000256" key="2">
    <source>
        <dbReference type="ARBA" id="ARBA00010421"/>
    </source>
</evidence>
<proteinExistence type="inferred from homology"/>
<comment type="subcellular location">
    <subcellularLocation>
        <location evidence="1">Secreted</location>
    </subcellularLocation>
</comment>
<dbReference type="OrthoDB" id="4898945at2759"/>
<comment type="caution">
    <text evidence="5">The sequence shown here is derived from an EMBL/GenBank/DDBJ whole genome shotgun (WGS) entry which is preliminary data.</text>
</comment>
<dbReference type="SUPFAM" id="SSF50685">
    <property type="entry name" value="Barwin-like endoglucanases"/>
    <property type="match status" value="1"/>
</dbReference>
<keyword evidence="6" id="KW-1185">Reference proteome</keyword>
<dbReference type="Pfam" id="PF07249">
    <property type="entry name" value="Cerato-platanin"/>
    <property type="match status" value="1"/>
</dbReference>
<evidence type="ECO:0000313" key="5">
    <source>
        <dbReference type="EMBL" id="PNY29933.1"/>
    </source>
</evidence>
<dbReference type="AlphaFoldDB" id="A0A2K3QQV8"/>
<dbReference type="SMR" id="A0A2K3QQV8"/>
<comment type="similarity">
    <text evidence="2">Belongs to the cerato-platanin family.</text>
</comment>
<evidence type="ECO:0000256" key="1">
    <source>
        <dbReference type="ARBA" id="ARBA00004613"/>
    </source>
</evidence>
<dbReference type="STRING" id="45235.A0A2K3QQV8"/>
<dbReference type="CDD" id="cd22778">
    <property type="entry name" value="DPBB_CEPL-like"/>
    <property type="match status" value="1"/>
</dbReference>
<feature type="signal peptide" evidence="4">
    <location>
        <begin position="1"/>
        <end position="18"/>
    </location>
</feature>
<sequence>MQLSHILSLAALSCVASAITAAHAPAVSYDPGYDIADRSLTSVSCSDGHNGLITRKGWSKQGEIPKFPYIGGAEAVAGWNSPNCGTCWKLDYDGKTINVLAIDHAAAGFNIALNAMNALTNGQAIQLGRVDAVATQIDAASCGM</sequence>
<keyword evidence="4" id="KW-0732">Signal</keyword>